<reference evidence="1" key="1">
    <citation type="journal article" date="2020" name="Stud. Mycol.">
        <title>101 Dothideomycetes genomes: a test case for predicting lifestyles and emergence of pathogens.</title>
        <authorList>
            <person name="Haridas S."/>
            <person name="Albert R."/>
            <person name="Binder M."/>
            <person name="Bloem J."/>
            <person name="Labutti K."/>
            <person name="Salamov A."/>
            <person name="Andreopoulos B."/>
            <person name="Baker S."/>
            <person name="Barry K."/>
            <person name="Bills G."/>
            <person name="Bluhm B."/>
            <person name="Cannon C."/>
            <person name="Castanera R."/>
            <person name="Culley D."/>
            <person name="Daum C."/>
            <person name="Ezra D."/>
            <person name="Gonzalez J."/>
            <person name="Henrissat B."/>
            <person name="Kuo A."/>
            <person name="Liang C."/>
            <person name="Lipzen A."/>
            <person name="Lutzoni F."/>
            <person name="Magnuson J."/>
            <person name="Mondo S."/>
            <person name="Nolan M."/>
            <person name="Ohm R."/>
            <person name="Pangilinan J."/>
            <person name="Park H.-J."/>
            <person name="Ramirez L."/>
            <person name="Alfaro M."/>
            <person name="Sun H."/>
            <person name="Tritt A."/>
            <person name="Yoshinaga Y."/>
            <person name="Zwiers L.-H."/>
            <person name="Turgeon B."/>
            <person name="Goodwin S."/>
            <person name="Spatafora J."/>
            <person name="Crous P."/>
            <person name="Grigoriev I."/>
        </authorList>
    </citation>
    <scope>NUCLEOTIDE SEQUENCE</scope>
    <source>
        <strain evidence="1">CBS 122367</strain>
    </source>
</reference>
<name>A0A6G1IE73_9PLEO</name>
<protein>
    <submittedName>
        <fullName evidence="1">Uncharacterized protein</fullName>
    </submittedName>
</protein>
<sequence length="198" mass="22310">MPRTSNRAGERMVDGVVGCMCDTLGREQQSKECARKRNYPSNQCATVLLSRPCRFEPGLCRLLHCAWKWQRYCGGKRQIELGGKRSRRSNAAETNLLALSVGLSRSSALGWSRRLRSTVAGSWYHSICCKRLQHGETGELCNSARFRNHSTHTCWSGTVVYHTSEEDEYESGVCRMQAVMICIDAARIVACIPFKVKE</sequence>
<dbReference type="EMBL" id="MU005635">
    <property type="protein sequence ID" value="KAF2676398.1"/>
    <property type="molecule type" value="Genomic_DNA"/>
</dbReference>
<proteinExistence type="predicted"/>
<evidence type="ECO:0000313" key="1">
    <source>
        <dbReference type="EMBL" id="KAF2676398.1"/>
    </source>
</evidence>
<organism evidence="1 2">
    <name type="scientific">Lentithecium fluviatile CBS 122367</name>
    <dbReference type="NCBI Taxonomy" id="1168545"/>
    <lineage>
        <taxon>Eukaryota</taxon>
        <taxon>Fungi</taxon>
        <taxon>Dikarya</taxon>
        <taxon>Ascomycota</taxon>
        <taxon>Pezizomycotina</taxon>
        <taxon>Dothideomycetes</taxon>
        <taxon>Pleosporomycetidae</taxon>
        <taxon>Pleosporales</taxon>
        <taxon>Massarineae</taxon>
        <taxon>Lentitheciaceae</taxon>
        <taxon>Lentithecium</taxon>
    </lineage>
</organism>
<dbReference type="AlphaFoldDB" id="A0A6G1IE73"/>
<gene>
    <name evidence="1" type="ORF">K458DRAFT_182324</name>
</gene>
<evidence type="ECO:0000313" key="2">
    <source>
        <dbReference type="Proteomes" id="UP000799291"/>
    </source>
</evidence>
<accession>A0A6G1IE73</accession>
<dbReference type="Proteomes" id="UP000799291">
    <property type="component" value="Unassembled WGS sequence"/>
</dbReference>
<keyword evidence="2" id="KW-1185">Reference proteome</keyword>